<evidence type="ECO:0000256" key="7">
    <source>
        <dbReference type="ARBA" id="ARBA00023065"/>
    </source>
</evidence>
<dbReference type="Gene3D" id="1.10.1140.10">
    <property type="entry name" value="Bovine Mitochondrial F1-atpase, Atp Synthase Beta Chain, Chain D, domain 3"/>
    <property type="match status" value="1"/>
</dbReference>
<dbReference type="PANTHER" id="PTHR15184:SF71">
    <property type="entry name" value="ATP SYNTHASE SUBUNIT BETA, MITOCHONDRIAL"/>
    <property type="match status" value="1"/>
</dbReference>
<name>A0A1F7IF90_9BACT</name>
<dbReference type="InterPro" id="IPR003593">
    <property type="entry name" value="AAA+_ATPase"/>
</dbReference>
<gene>
    <name evidence="12" type="ORF">A2954_03470</name>
</gene>
<dbReference type="STRING" id="1802056.A2954_03470"/>
<comment type="caution">
    <text evidence="12">The sequence shown here is derived from an EMBL/GenBank/DDBJ whole genome shotgun (WGS) entry which is preliminary data.</text>
</comment>
<evidence type="ECO:0000313" key="13">
    <source>
        <dbReference type="Proteomes" id="UP000177698"/>
    </source>
</evidence>
<keyword evidence="10" id="KW-0066">ATP synthesis</keyword>
<dbReference type="InterPro" id="IPR036121">
    <property type="entry name" value="ATPase_F1/V1/A1_a/bsu_N_sf"/>
</dbReference>
<dbReference type="Gene3D" id="2.40.10.170">
    <property type="match status" value="1"/>
</dbReference>
<dbReference type="PANTHER" id="PTHR15184">
    <property type="entry name" value="ATP SYNTHASE"/>
    <property type="match status" value="1"/>
</dbReference>
<dbReference type="InterPro" id="IPR000194">
    <property type="entry name" value="ATPase_F1/V1/A1_a/bsu_nucl-bd"/>
</dbReference>
<dbReference type="InterPro" id="IPR024034">
    <property type="entry name" value="ATPase_F1/V1_b/a_C"/>
</dbReference>
<evidence type="ECO:0000256" key="6">
    <source>
        <dbReference type="ARBA" id="ARBA00022967"/>
    </source>
</evidence>
<evidence type="ECO:0000259" key="11">
    <source>
        <dbReference type="SMART" id="SM00382"/>
    </source>
</evidence>
<evidence type="ECO:0000256" key="1">
    <source>
        <dbReference type="ARBA" id="ARBA00004370"/>
    </source>
</evidence>
<keyword evidence="4" id="KW-0547">Nucleotide-binding</keyword>
<dbReference type="EMBL" id="MGAG01000006">
    <property type="protein sequence ID" value="OGK42026.1"/>
    <property type="molecule type" value="Genomic_DNA"/>
</dbReference>
<evidence type="ECO:0000256" key="2">
    <source>
        <dbReference type="ARBA" id="ARBA00008936"/>
    </source>
</evidence>
<dbReference type="Gene3D" id="3.40.50.300">
    <property type="entry name" value="P-loop containing nucleotide triphosphate hydrolases"/>
    <property type="match status" value="1"/>
</dbReference>
<dbReference type="Proteomes" id="UP000177698">
    <property type="component" value="Unassembled WGS sequence"/>
</dbReference>
<dbReference type="Pfam" id="PF00006">
    <property type="entry name" value="ATP-synt_ab"/>
    <property type="match status" value="1"/>
</dbReference>
<comment type="similarity">
    <text evidence="2">Belongs to the ATPase alpha/beta chains family.</text>
</comment>
<dbReference type="GO" id="GO:0045259">
    <property type="term" value="C:proton-transporting ATP synthase complex"/>
    <property type="evidence" value="ECO:0007669"/>
    <property type="project" value="UniProtKB-KW"/>
</dbReference>
<accession>A0A1F7IF90</accession>
<dbReference type="AlphaFoldDB" id="A0A1F7IF90"/>
<dbReference type="SUPFAM" id="SSF50615">
    <property type="entry name" value="N-terminal domain of alpha and beta subunits of F1 ATP synthase"/>
    <property type="match status" value="1"/>
</dbReference>
<dbReference type="SUPFAM" id="SSF47917">
    <property type="entry name" value="C-terminal domain of alpha and beta subunits of F1 ATP synthase"/>
    <property type="match status" value="1"/>
</dbReference>
<dbReference type="Pfam" id="PF22919">
    <property type="entry name" value="ATP-synt_VA_C"/>
    <property type="match status" value="1"/>
</dbReference>
<dbReference type="GO" id="GO:0046933">
    <property type="term" value="F:proton-transporting ATP synthase activity, rotational mechanism"/>
    <property type="evidence" value="ECO:0007669"/>
    <property type="project" value="InterPro"/>
</dbReference>
<evidence type="ECO:0000256" key="9">
    <source>
        <dbReference type="ARBA" id="ARBA00023196"/>
    </source>
</evidence>
<keyword evidence="5" id="KW-0067">ATP-binding</keyword>
<evidence type="ECO:0000256" key="8">
    <source>
        <dbReference type="ARBA" id="ARBA00023136"/>
    </source>
</evidence>
<protein>
    <submittedName>
        <fullName evidence="12">F0F1 ATP synthase subunit beta</fullName>
    </submittedName>
</protein>
<keyword evidence="6" id="KW-1278">Translocase</keyword>
<feature type="domain" description="AAA+ ATPase" evidence="11">
    <location>
        <begin position="141"/>
        <end position="321"/>
    </location>
</feature>
<evidence type="ECO:0000256" key="10">
    <source>
        <dbReference type="ARBA" id="ARBA00023310"/>
    </source>
</evidence>
<evidence type="ECO:0000313" key="12">
    <source>
        <dbReference type="EMBL" id="OGK42026.1"/>
    </source>
</evidence>
<sequence>MENKGKVISVKGHIIEVEFETNPPSVHDVLYLEKDPDVKMEVYDSSSSSTFFCISLSSTKKLHRGSVVINIGEPIKVPVGNEILGRVIDIFSQAHDGKGSLNTIDSRPIFSDDIEFEKIIVPTEVLVTGIKAIDFFAPILKGGKVGLFGGAGVGKTILLTEIIHNVVTVHKEKSISVFTGVGERVREGQELYESLQQTGILPQVALIYGQMGENPTVRFRTAIAGVTLAEYFRDVKKKDVLFFIDNIFRFAQAGYELATLMNAIPSEGGYQATLPSEMASFHERLLSTKDGAITTIEAIYVPSDDLTDYAVQSVFPYLDSNVVLSRSVYQEGRFPAIDLLSSTSSALNEETVGDKHFKFLLASQNLLKKSVSLERIVSLVGQSELSSEDQKIYKRAELLKNYMTQNFTVTELQTGKKGRQVPLLDTVDDVGAILEGKYDDYPPNTFLYIGSIRDSLTGA</sequence>
<keyword evidence="8" id="KW-0472">Membrane</keyword>
<proteinExistence type="inferred from homology"/>
<dbReference type="NCBIfam" id="TIGR01039">
    <property type="entry name" value="atpD"/>
    <property type="match status" value="1"/>
</dbReference>
<dbReference type="SUPFAM" id="SSF52540">
    <property type="entry name" value="P-loop containing nucleoside triphosphate hydrolases"/>
    <property type="match status" value="1"/>
</dbReference>
<dbReference type="InterPro" id="IPR005722">
    <property type="entry name" value="ATP_synth_F1_bsu"/>
</dbReference>
<comment type="subcellular location">
    <subcellularLocation>
        <location evidence="1">Membrane</location>
    </subcellularLocation>
</comment>
<dbReference type="SMART" id="SM00382">
    <property type="entry name" value="AAA"/>
    <property type="match status" value="1"/>
</dbReference>
<dbReference type="InterPro" id="IPR027417">
    <property type="entry name" value="P-loop_NTPase"/>
</dbReference>
<organism evidence="12 13">
    <name type="scientific">Candidatus Roizmanbacteria bacterium RIFCSPLOWO2_01_FULL_37_12</name>
    <dbReference type="NCBI Taxonomy" id="1802056"/>
    <lineage>
        <taxon>Bacteria</taxon>
        <taxon>Candidatus Roizmaniibacteriota</taxon>
    </lineage>
</organism>
<evidence type="ECO:0000256" key="5">
    <source>
        <dbReference type="ARBA" id="ARBA00022840"/>
    </source>
</evidence>
<evidence type="ECO:0000256" key="4">
    <source>
        <dbReference type="ARBA" id="ARBA00022741"/>
    </source>
</evidence>
<keyword evidence="7" id="KW-0406">Ion transport</keyword>
<evidence type="ECO:0000256" key="3">
    <source>
        <dbReference type="ARBA" id="ARBA00022448"/>
    </source>
</evidence>
<dbReference type="InterPro" id="IPR055190">
    <property type="entry name" value="ATP-synt_VA_C"/>
</dbReference>
<reference evidence="12 13" key="1">
    <citation type="journal article" date="2016" name="Nat. Commun.">
        <title>Thousands of microbial genomes shed light on interconnected biogeochemical processes in an aquifer system.</title>
        <authorList>
            <person name="Anantharaman K."/>
            <person name="Brown C.T."/>
            <person name="Hug L.A."/>
            <person name="Sharon I."/>
            <person name="Castelle C.J."/>
            <person name="Probst A.J."/>
            <person name="Thomas B.C."/>
            <person name="Singh A."/>
            <person name="Wilkins M.J."/>
            <person name="Karaoz U."/>
            <person name="Brodie E.L."/>
            <person name="Williams K.H."/>
            <person name="Hubbard S.S."/>
            <person name="Banfield J.F."/>
        </authorList>
    </citation>
    <scope>NUCLEOTIDE SEQUENCE [LARGE SCALE GENOMIC DNA]</scope>
</reference>
<keyword evidence="9" id="KW-0139">CF(1)</keyword>
<keyword evidence="3" id="KW-0813">Transport</keyword>
<dbReference type="GO" id="GO:0005524">
    <property type="term" value="F:ATP binding"/>
    <property type="evidence" value="ECO:0007669"/>
    <property type="project" value="UniProtKB-KW"/>
</dbReference>
<dbReference type="InterPro" id="IPR050053">
    <property type="entry name" value="ATPase_alpha/beta_chains"/>
</dbReference>